<reference evidence="1 2" key="1">
    <citation type="journal article" date="2016" name="Nat. Commun.">
        <title>Thousands of microbial genomes shed light on interconnected biogeochemical processes in an aquifer system.</title>
        <authorList>
            <person name="Anantharaman K."/>
            <person name="Brown C.T."/>
            <person name="Hug L.A."/>
            <person name="Sharon I."/>
            <person name="Castelle C.J."/>
            <person name="Probst A.J."/>
            <person name="Thomas B.C."/>
            <person name="Singh A."/>
            <person name="Wilkins M.J."/>
            <person name="Karaoz U."/>
            <person name="Brodie E.L."/>
            <person name="Williams K.H."/>
            <person name="Hubbard S.S."/>
            <person name="Banfield J.F."/>
        </authorList>
    </citation>
    <scope>NUCLEOTIDE SEQUENCE [LARGE SCALE GENOMIC DNA]</scope>
</reference>
<dbReference type="Proteomes" id="UP000177309">
    <property type="component" value="Unassembled WGS sequence"/>
</dbReference>
<dbReference type="EMBL" id="MEUI01000011">
    <property type="protein sequence ID" value="OGC34998.1"/>
    <property type="molecule type" value="Genomic_DNA"/>
</dbReference>
<evidence type="ECO:0000313" key="2">
    <source>
        <dbReference type="Proteomes" id="UP000177309"/>
    </source>
</evidence>
<gene>
    <name evidence="1" type="ORF">A2462_05325</name>
</gene>
<proteinExistence type="predicted"/>
<sequence>MGIAERVATRMVDYLYRQIVEKPALREINKGYRQYLASLKRTAGAGMENLKITEGRPRIHVADINRGPFMVSALREKSGDITEDLGTMSLGTMVTYLQWQISRNHPAVEKRGLSKEPMRELWSTYQFATKDIHGPVGMNSMPIRFKEEVVVLGESLRPSIGFDMGCAGKNYPPK</sequence>
<organism evidence="1 2">
    <name type="scientific">candidate division WOR-1 bacterium RIFOXYC2_FULL_41_25</name>
    <dbReference type="NCBI Taxonomy" id="1802586"/>
    <lineage>
        <taxon>Bacteria</taxon>
        <taxon>Bacillati</taxon>
        <taxon>Saganbacteria</taxon>
    </lineage>
</organism>
<accession>A0A1F4TQQ3</accession>
<name>A0A1F4TQQ3_UNCSA</name>
<evidence type="ECO:0000313" key="1">
    <source>
        <dbReference type="EMBL" id="OGC34998.1"/>
    </source>
</evidence>
<protein>
    <submittedName>
        <fullName evidence="1">Uncharacterized protein</fullName>
    </submittedName>
</protein>
<comment type="caution">
    <text evidence="1">The sequence shown here is derived from an EMBL/GenBank/DDBJ whole genome shotgun (WGS) entry which is preliminary data.</text>
</comment>
<dbReference type="AlphaFoldDB" id="A0A1F4TQQ3"/>